<name>A0ABS2TXA4_9ACTN</name>
<accession>A0ABS2TXA4</accession>
<comment type="caution">
    <text evidence="1">The sequence shown here is derived from an EMBL/GenBank/DDBJ whole genome shotgun (WGS) entry which is preliminary data.</text>
</comment>
<proteinExistence type="predicted"/>
<reference evidence="1 2" key="1">
    <citation type="submission" date="2021-01" db="EMBL/GenBank/DDBJ databases">
        <title>Streptomyces acididurans sp. nov., isolated from a peat swamp forest soil.</title>
        <authorList>
            <person name="Chantavorakit T."/>
            <person name="Duangmal K."/>
        </authorList>
    </citation>
    <scope>NUCLEOTIDE SEQUENCE [LARGE SCALE GENOMIC DNA]</scope>
    <source>
        <strain evidence="1 2">KK5PA1</strain>
    </source>
</reference>
<sequence>MSIRENAMAEHMASVPPATALGPRLATGAVAMAWGKGGIRLDCSPLNLTQGGRTV</sequence>
<evidence type="ECO:0000313" key="2">
    <source>
        <dbReference type="Proteomes" id="UP000749040"/>
    </source>
</evidence>
<gene>
    <name evidence="1" type="ORF">ITX44_26125</name>
</gene>
<dbReference type="EMBL" id="JADKYB010000015">
    <property type="protein sequence ID" value="MBM9507964.1"/>
    <property type="molecule type" value="Genomic_DNA"/>
</dbReference>
<dbReference type="Proteomes" id="UP000749040">
    <property type="component" value="Unassembled WGS sequence"/>
</dbReference>
<organism evidence="1 2">
    <name type="scientific">Actinacidiphila acididurans</name>
    <dbReference type="NCBI Taxonomy" id="2784346"/>
    <lineage>
        <taxon>Bacteria</taxon>
        <taxon>Bacillati</taxon>
        <taxon>Actinomycetota</taxon>
        <taxon>Actinomycetes</taxon>
        <taxon>Kitasatosporales</taxon>
        <taxon>Streptomycetaceae</taxon>
        <taxon>Actinacidiphila</taxon>
    </lineage>
</organism>
<dbReference type="RefSeq" id="WP_205359833.1">
    <property type="nucleotide sequence ID" value="NZ_JADKYB010000015.1"/>
</dbReference>
<protein>
    <submittedName>
        <fullName evidence="1">Uncharacterized protein</fullName>
    </submittedName>
</protein>
<evidence type="ECO:0000313" key="1">
    <source>
        <dbReference type="EMBL" id="MBM9507964.1"/>
    </source>
</evidence>
<keyword evidence="2" id="KW-1185">Reference proteome</keyword>